<gene>
    <name evidence="4" type="ORF">IG193_03470</name>
</gene>
<dbReference type="KEGG" id="thel:IG193_03470"/>
<dbReference type="AlphaFoldDB" id="A0A7L9FIB2"/>
<comment type="similarity">
    <text evidence="1">Belongs to the V-ATPase F subunit family.</text>
</comment>
<dbReference type="EMBL" id="CP062310">
    <property type="protein sequence ID" value="QOJ79530.1"/>
    <property type="molecule type" value="Genomic_DNA"/>
</dbReference>
<dbReference type="GO" id="GO:0046961">
    <property type="term" value="F:proton-transporting ATPase activity, rotational mechanism"/>
    <property type="evidence" value="ECO:0007669"/>
    <property type="project" value="InterPro"/>
</dbReference>
<protein>
    <submittedName>
        <fullName evidence="4">Uncharacterized protein</fullName>
    </submittedName>
</protein>
<keyword evidence="5" id="KW-1185">Reference proteome</keyword>
<dbReference type="Gene3D" id="3.40.50.10580">
    <property type="entry name" value="ATPase, V1 complex, subunit F"/>
    <property type="match status" value="1"/>
</dbReference>
<dbReference type="GeneID" id="59148924"/>
<evidence type="ECO:0000256" key="3">
    <source>
        <dbReference type="ARBA" id="ARBA00023065"/>
    </source>
</evidence>
<evidence type="ECO:0000313" key="4">
    <source>
        <dbReference type="EMBL" id="QOJ79530.1"/>
    </source>
</evidence>
<name>A0A7L9FIB2_9CREN</name>
<evidence type="ECO:0000256" key="2">
    <source>
        <dbReference type="ARBA" id="ARBA00022448"/>
    </source>
</evidence>
<dbReference type="Pfam" id="PF01990">
    <property type="entry name" value="ATP-synt_F"/>
    <property type="match status" value="1"/>
</dbReference>
<dbReference type="Proteomes" id="UP000594121">
    <property type="component" value="Chromosome"/>
</dbReference>
<evidence type="ECO:0000313" key="5">
    <source>
        <dbReference type="Proteomes" id="UP000594121"/>
    </source>
</evidence>
<dbReference type="InterPro" id="IPR036906">
    <property type="entry name" value="ATPase_V1_fsu_sf"/>
</dbReference>
<evidence type="ECO:0000256" key="1">
    <source>
        <dbReference type="ARBA" id="ARBA00010148"/>
    </source>
</evidence>
<dbReference type="RefSeq" id="WP_192819502.1">
    <property type="nucleotide sequence ID" value="NZ_CP062310.1"/>
</dbReference>
<sequence>MFKAGMRLRIGAVVLEDLEGAIAGSGVDKVYVVAGPQEALRVIEEVVKRRDVDLLLVDDVLVSQIGKSKLAEIKYRNPFPAIVELETNRVPRPVNS</sequence>
<dbReference type="SUPFAM" id="SSF159468">
    <property type="entry name" value="AtpF-like"/>
    <property type="match status" value="1"/>
</dbReference>
<keyword evidence="3" id="KW-0406">Ion transport</keyword>
<reference evidence="4 5" key="1">
    <citation type="submission" date="2020-10" db="EMBL/GenBank/DDBJ databases">
        <title>Thermofilum lucidum 3507LT sp. nov. a novel member of Thermofilaceae family isolated from Chile hot spring, and proposal of description order Thermofilales.</title>
        <authorList>
            <person name="Zayulina K.S."/>
            <person name="Elcheninov A.G."/>
            <person name="Toshchakov S.V."/>
            <person name="Kublanov I.V."/>
        </authorList>
    </citation>
    <scope>NUCLEOTIDE SEQUENCE [LARGE SCALE GENOMIC DNA]</scope>
    <source>
        <strain evidence="4 5">3507LT</strain>
    </source>
</reference>
<organism evidence="4 5">
    <name type="scientific">Infirmifilum lucidum</name>
    <dbReference type="NCBI Taxonomy" id="2776706"/>
    <lineage>
        <taxon>Archaea</taxon>
        <taxon>Thermoproteota</taxon>
        <taxon>Thermoprotei</taxon>
        <taxon>Thermofilales</taxon>
        <taxon>Thermofilaceae</taxon>
        <taxon>Infirmifilum</taxon>
    </lineage>
</organism>
<dbReference type="InParanoid" id="A0A7L9FIB2"/>
<keyword evidence="2" id="KW-0813">Transport</keyword>
<proteinExistence type="inferred from homology"/>
<dbReference type="InterPro" id="IPR008218">
    <property type="entry name" value="ATPase_V1-cplx_f_g_su"/>
</dbReference>
<accession>A0A7L9FIB2</accession>